<feature type="binding site" evidence="13">
    <location>
        <begin position="227"/>
        <end position="230"/>
    </location>
    <ligand>
        <name>a ribonucleoside 5'-phosphate</name>
        <dbReference type="ChEBI" id="CHEBI:58043"/>
    </ligand>
</feature>
<dbReference type="HAMAP" id="MF_00235">
    <property type="entry name" value="Adenylate_kinase_Adk"/>
    <property type="match status" value="1"/>
</dbReference>
<dbReference type="GO" id="GO:0000956">
    <property type="term" value="P:nuclear-transcribed mRNA catabolic process"/>
    <property type="evidence" value="ECO:0007669"/>
    <property type="project" value="InterPro"/>
</dbReference>
<feature type="transmembrane region" description="Helical" evidence="14">
    <location>
        <begin position="414"/>
        <end position="431"/>
    </location>
</feature>
<dbReference type="PROSITE" id="PS00113">
    <property type="entry name" value="ADENYLATE_KINASE"/>
    <property type="match status" value="1"/>
</dbReference>
<evidence type="ECO:0000256" key="6">
    <source>
        <dbReference type="ARBA" id="ARBA00022840"/>
    </source>
</evidence>
<comment type="cofactor">
    <cofactor evidence="13">
        <name>Mg(2+)</name>
        <dbReference type="ChEBI" id="CHEBI:18420"/>
    </cofactor>
    <text evidence="13">Binds 1 Mg(2+) ion per monomer.</text>
</comment>
<dbReference type="Pfam" id="PF00406">
    <property type="entry name" value="ADK"/>
    <property type="match status" value="1"/>
</dbReference>
<keyword evidence="5 13" id="KW-0418">Kinase</keyword>
<evidence type="ECO:0000313" key="17">
    <source>
        <dbReference type="Proteomes" id="UP000494206"/>
    </source>
</evidence>
<reference evidence="16 17" key="1">
    <citation type="submission" date="2020-04" db="EMBL/GenBank/DDBJ databases">
        <authorList>
            <person name="Laetsch R D."/>
            <person name="Stevens L."/>
            <person name="Kumar S."/>
            <person name="Blaxter L. M."/>
        </authorList>
    </citation>
    <scope>NUCLEOTIDE SEQUENCE [LARGE SCALE GENOMIC DNA]</scope>
</reference>
<name>A0A8S1EPW8_9PELO</name>
<dbReference type="InterPro" id="IPR006266">
    <property type="entry name" value="UMP_CMP_kinase"/>
</dbReference>
<comment type="subcellular location">
    <subcellularLocation>
        <location evidence="1">Cytoplasm</location>
        <location evidence="1">P-body</location>
    </subcellularLocation>
    <subcellularLocation>
        <location evidence="13">Cytoplasm</location>
    </subcellularLocation>
    <subcellularLocation>
        <location evidence="13">Nucleus</location>
    </subcellularLocation>
</comment>
<dbReference type="EC" id="2.7.4.14" evidence="13"/>
<comment type="caution">
    <text evidence="16">The sequence shown here is derived from an EMBL/GenBank/DDBJ whole genome shotgun (WGS) entry which is preliminary data.</text>
</comment>
<sequence length="440" mass="49276">MDLPDPYLPGSISLFEQLDKKLMVVLRDGRKLVGYLRSIDQFANLILEDVVERSYIEKCYCEVAQGFMLIRGENVELAGEIDESIPNDLKFDELRCEDDKAAKHCMRVPLTRVLSCRRLILSSSLNNIPFVARRHIRNTMHNVVFVLGPPGSGKGTICSRIQKDLRYVHLSAGDLLRAERERPGSEFGSLIEEHIRNGTIVPVEITCKLLENAMIASGDVKGFLIDGFPRNQDNLQGWNREMHGKVNEQFVLFLSCPVDICISRCLNRGQGRTDDNEESLKKRVETYNNQTFPIIDHFAKLGMVREVPSQRPVDEVYADVVKMNSGFIYSALAGICGSIGAISGKFAFGSQQFGAQFLIGLSIFLTANLVMWSAYTHALSVSDSTSTPMIINMSFNFALTGILGQIFFDEIHSLTWWFLLGTLVIGLALILHDDGKKKSQ</sequence>
<comment type="domain">
    <text evidence="13">Consists of three domains, a large central CORE domain and two small peripheral domains, NMPbind and LID, which undergo movements during catalysis. The LID domain closes over the site of phosphoryl transfer upon ATP binding. Assembling and dissambling the active center during each catalytic cycle provides an effective means to prevent ATP hydrolysis.</text>
</comment>
<evidence type="ECO:0000256" key="2">
    <source>
        <dbReference type="ARBA" id="ARBA00022490"/>
    </source>
</evidence>
<keyword evidence="14" id="KW-0472">Membrane</keyword>
<comment type="catalytic activity">
    <reaction evidence="10 13">
        <text>CMP + ATP = CDP + ADP</text>
        <dbReference type="Rhea" id="RHEA:11600"/>
        <dbReference type="ChEBI" id="CHEBI:30616"/>
        <dbReference type="ChEBI" id="CHEBI:58069"/>
        <dbReference type="ChEBI" id="CHEBI:60377"/>
        <dbReference type="ChEBI" id="CHEBI:456216"/>
        <dbReference type="EC" id="2.7.4.14"/>
    </reaction>
</comment>
<keyword evidence="2 13" id="KW-0963">Cytoplasm</keyword>
<proteinExistence type="inferred from homology"/>
<dbReference type="InterPro" id="IPR027417">
    <property type="entry name" value="P-loop_NTPase"/>
</dbReference>
<keyword evidence="3 13" id="KW-0808">Transferase</keyword>
<comment type="function">
    <text evidence="12 13">Catalyzes the phosphorylation of pyrimidine nucleoside monophosphates at the expense of ATP. Plays an important role in de novo pyrimidine nucleotide biosynthesis. Has preference for UMP and CMP as phosphate acceptors.</text>
</comment>
<evidence type="ECO:0000256" key="1">
    <source>
        <dbReference type="ARBA" id="ARBA00004201"/>
    </source>
</evidence>
<evidence type="ECO:0000313" key="16">
    <source>
        <dbReference type="EMBL" id="CAB3404058.1"/>
    </source>
</evidence>
<feature type="region of interest" description="NMPbind" evidence="13">
    <location>
        <begin position="171"/>
        <end position="201"/>
    </location>
</feature>
<evidence type="ECO:0000256" key="5">
    <source>
        <dbReference type="ARBA" id="ARBA00022777"/>
    </source>
</evidence>
<dbReference type="Gene3D" id="3.40.50.300">
    <property type="entry name" value="P-loop containing nucleotide triphosphate hydrolases"/>
    <property type="match status" value="1"/>
</dbReference>
<dbReference type="EMBL" id="CADEPM010000004">
    <property type="protein sequence ID" value="CAB3404058.1"/>
    <property type="molecule type" value="Genomic_DNA"/>
</dbReference>
<dbReference type="OrthoDB" id="442176at2759"/>
<keyword evidence="14" id="KW-0812">Transmembrane</keyword>
<feature type="transmembrane region" description="Helical" evidence="14">
    <location>
        <begin position="327"/>
        <end position="348"/>
    </location>
</feature>
<evidence type="ECO:0000256" key="10">
    <source>
        <dbReference type="ARBA" id="ARBA00051396"/>
    </source>
</evidence>
<keyword evidence="6 13" id="KW-0067">ATP-binding</keyword>
<evidence type="ECO:0000256" key="4">
    <source>
        <dbReference type="ARBA" id="ARBA00022741"/>
    </source>
</evidence>
<feature type="binding site" evidence="13">
    <location>
        <position position="268"/>
    </location>
    <ligand>
        <name>ATP</name>
        <dbReference type="ChEBI" id="CHEBI:30616"/>
    </ligand>
</feature>
<evidence type="ECO:0000256" key="9">
    <source>
        <dbReference type="ARBA" id="ARBA00048116"/>
    </source>
</evidence>
<evidence type="ECO:0000256" key="13">
    <source>
        <dbReference type="HAMAP-Rule" id="MF_03172"/>
    </source>
</evidence>
<comment type="similarity">
    <text evidence="13">Belongs to the adenylate kinase family. UMP-CMP kinase subfamily.</text>
</comment>
<dbReference type="InterPro" id="IPR000850">
    <property type="entry name" value="Adenylat/UMP-CMP_kin"/>
</dbReference>
<feature type="binding site" evidence="13">
    <location>
        <begin position="199"/>
        <end position="201"/>
    </location>
    <ligand>
        <name>a ribonucleoside 5'-phosphate</name>
        <dbReference type="ChEBI" id="CHEBI:58043"/>
    </ligand>
</feature>
<keyword evidence="7 13" id="KW-0665">Pyrimidine biosynthesis</keyword>
<dbReference type="NCBIfam" id="TIGR01359">
    <property type="entry name" value="UMP_CMP_kin_fam"/>
    <property type="match status" value="1"/>
</dbReference>
<dbReference type="PROSITE" id="PS52002">
    <property type="entry name" value="SM"/>
    <property type="match status" value="1"/>
</dbReference>
<dbReference type="GO" id="GO:0006207">
    <property type="term" value="P:'de novo' pyrimidine nucleobase biosynthetic process"/>
    <property type="evidence" value="ECO:0007669"/>
    <property type="project" value="InterPro"/>
</dbReference>
<dbReference type="InterPro" id="IPR001163">
    <property type="entry name" value="Sm_dom_euk/arc"/>
</dbReference>
<feature type="transmembrane region" description="Helical" evidence="14">
    <location>
        <begin position="354"/>
        <end position="375"/>
    </location>
</feature>
<protein>
    <recommendedName>
        <fullName evidence="13">UMP-CMP kinase</fullName>
        <ecNumber evidence="13">2.7.4.14</ecNumber>
    </recommendedName>
    <alternativeName>
        <fullName evidence="13">Deoxycytidylate kinase</fullName>
        <shortName evidence="13">CK</shortName>
        <shortName evidence="13">dCMP kinase</shortName>
    </alternativeName>
    <alternativeName>
        <fullName evidence="13">Uridine monophosphate/cytidine monophosphate kinase</fullName>
        <shortName evidence="13">UMP/CMP kinase</shortName>
        <shortName evidence="13">UMP/CMPK</shortName>
    </alternativeName>
</protein>
<dbReference type="GO" id="GO:0000932">
    <property type="term" value="C:P-body"/>
    <property type="evidence" value="ECO:0007669"/>
    <property type="project" value="UniProtKB-SubCell"/>
</dbReference>
<evidence type="ECO:0000256" key="11">
    <source>
        <dbReference type="ARBA" id="ARBA00051598"/>
    </source>
</evidence>
<evidence type="ECO:0000259" key="15">
    <source>
        <dbReference type="PROSITE" id="PS52002"/>
    </source>
</evidence>
<dbReference type="GO" id="GO:0005634">
    <property type="term" value="C:nucleus"/>
    <property type="evidence" value="ECO:0007669"/>
    <property type="project" value="UniProtKB-SubCell"/>
</dbReference>
<evidence type="ECO:0000256" key="14">
    <source>
        <dbReference type="SAM" id="Phobius"/>
    </source>
</evidence>
<evidence type="ECO:0000256" key="12">
    <source>
        <dbReference type="ARBA" id="ARBA00059689"/>
    </source>
</evidence>
<dbReference type="PANTHER" id="PTHR23359">
    <property type="entry name" value="NUCLEOTIDE KINASE"/>
    <property type="match status" value="1"/>
</dbReference>
<feature type="domain" description="Sm" evidence="15">
    <location>
        <begin position="9"/>
        <end position="84"/>
    </location>
</feature>
<dbReference type="SMART" id="SM00651">
    <property type="entry name" value="Sm"/>
    <property type="match status" value="1"/>
</dbReference>
<comment type="subunit">
    <text evidence="13">Monomer.</text>
</comment>
<dbReference type="GO" id="GO:0006225">
    <property type="term" value="P:UDP biosynthetic process"/>
    <property type="evidence" value="ECO:0007669"/>
    <property type="project" value="UniProtKB-ARBA"/>
</dbReference>
<dbReference type="SUPFAM" id="SSF52540">
    <property type="entry name" value="P-loop containing nucleoside triphosphate hydrolases"/>
    <property type="match status" value="1"/>
</dbReference>
<dbReference type="CDD" id="cd01428">
    <property type="entry name" value="ADK"/>
    <property type="match status" value="1"/>
</dbReference>
<dbReference type="GO" id="GO:0033862">
    <property type="term" value="F:UMP kinase activity"/>
    <property type="evidence" value="ECO:0007669"/>
    <property type="project" value="UniProtKB-ARBA"/>
</dbReference>
<dbReference type="InterPro" id="IPR047575">
    <property type="entry name" value="Sm"/>
</dbReference>
<dbReference type="Gene3D" id="2.30.30.100">
    <property type="match status" value="1"/>
</dbReference>
<dbReference type="Pfam" id="PF01423">
    <property type="entry name" value="LSM"/>
    <property type="match status" value="1"/>
</dbReference>
<accession>A0A8S1EPW8</accession>
<keyword evidence="4 13" id="KW-0547">Nucleotide-binding</keyword>
<organism evidence="16 17">
    <name type="scientific">Caenorhabditis bovis</name>
    <dbReference type="NCBI Taxonomy" id="2654633"/>
    <lineage>
        <taxon>Eukaryota</taxon>
        <taxon>Metazoa</taxon>
        <taxon>Ecdysozoa</taxon>
        <taxon>Nematoda</taxon>
        <taxon>Chromadorea</taxon>
        <taxon>Rhabditida</taxon>
        <taxon>Rhabditina</taxon>
        <taxon>Rhabditomorpha</taxon>
        <taxon>Rhabditoidea</taxon>
        <taxon>Rhabditidae</taxon>
        <taxon>Peloderinae</taxon>
        <taxon>Caenorhabditis</taxon>
    </lineage>
</organism>
<dbReference type="AlphaFoldDB" id="A0A8S1EPW8"/>
<dbReference type="Proteomes" id="UP000494206">
    <property type="component" value="Unassembled WGS sequence"/>
</dbReference>
<dbReference type="FunFam" id="3.40.50.300:FF:000315">
    <property type="entry name" value="Adenylate kinase 1"/>
    <property type="match status" value="1"/>
</dbReference>
<feature type="binding site" evidence="13">
    <location>
        <position position="177"/>
    </location>
    <ligand>
        <name>a ribonucleoside 5'-phosphate</name>
        <dbReference type="ChEBI" id="CHEBI:58043"/>
    </ligand>
</feature>
<dbReference type="InterPro" id="IPR033690">
    <property type="entry name" value="Adenylat_kinase_CS"/>
</dbReference>
<keyword evidence="14" id="KW-1133">Transmembrane helix</keyword>
<comment type="caution">
    <text evidence="13">Lacks conserved residue(s) required for the propagation of feature annotation.</text>
</comment>
<comment type="catalytic activity">
    <reaction evidence="9 13">
        <text>UMP + ATP = UDP + ADP</text>
        <dbReference type="Rhea" id="RHEA:24400"/>
        <dbReference type="ChEBI" id="CHEBI:30616"/>
        <dbReference type="ChEBI" id="CHEBI:57865"/>
        <dbReference type="ChEBI" id="CHEBI:58223"/>
        <dbReference type="ChEBI" id="CHEBI:456216"/>
        <dbReference type="EC" id="2.7.4.14"/>
    </reaction>
</comment>
<gene>
    <name evidence="16" type="ORF">CBOVIS_LOCUS6452</name>
</gene>
<dbReference type="PRINTS" id="PR00094">
    <property type="entry name" value="ADENYLTKNASE"/>
</dbReference>
<feature type="binding site" evidence="13">
    <location>
        <position position="311"/>
    </location>
    <ligand>
        <name>ATP</name>
        <dbReference type="ChEBI" id="CHEBI:30616"/>
    </ligand>
</feature>
<feature type="transmembrane region" description="Helical" evidence="14">
    <location>
        <begin position="387"/>
        <end position="408"/>
    </location>
</feature>
<dbReference type="GO" id="GO:0003723">
    <property type="term" value="F:RNA binding"/>
    <property type="evidence" value="ECO:0007669"/>
    <property type="project" value="InterPro"/>
</dbReference>
<feature type="binding site" evidence="13">
    <location>
        <position position="272"/>
    </location>
    <ligand>
        <name>a ribonucleoside 5'-phosphate</name>
        <dbReference type="ChEBI" id="CHEBI:58043"/>
    </ligand>
</feature>
<evidence type="ECO:0000256" key="8">
    <source>
        <dbReference type="ARBA" id="ARBA00023242"/>
    </source>
</evidence>
<evidence type="ECO:0000256" key="3">
    <source>
        <dbReference type="ARBA" id="ARBA00022679"/>
    </source>
</evidence>
<feature type="binding site" evidence="13">
    <location>
        <position position="234"/>
    </location>
    <ligand>
        <name>CMP</name>
        <dbReference type="ChEBI" id="CHEBI:60377"/>
    </ligand>
</feature>
<feature type="binding site" evidence="13">
    <location>
        <position position="283"/>
    </location>
    <ligand>
        <name>a ribonucleoside 5'-phosphate</name>
        <dbReference type="ChEBI" id="CHEBI:58043"/>
    </ligand>
</feature>
<comment type="catalytic activity">
    <reaction evidence="11 13">
        <text>dCMP + ATP = dCDP + ADP</text>
        <dbReference type="Rhea" id="RHEA:25094"/>
        <dbReference type="ChEBI" id="CHEBI:30616"/>
        <dbReference type="ChEBI" id="CHEBI:57566"/>
        <dbReference type="ChEBI" id="CHEBI:58593"/>
        <dbReference type="ChEBI" id="CHEBI:456216"/>
        <dbReference type="EC" id="2.7.4.14"/>
    </reaction>
</comment>
<keyword evidence="17" id="KW-1185">Reference proteome</keyword>
<dbReference type="CDD" id="cd01728">
    <property type="entry name" value="LSm1"/>
    <property type="match status" value="1"/>
</dbReference>
<feature type="binding site" evidence="13">
    <location>
        <begin position="151"/>
        <end position="156"/>
    </location>
    <ligand>
        <name>ATP</name>
        <dbReference type="ChEBI" id="CHEBI:30616"/>
    </ligand>
</feature>
<dbReference type="SUPFAM" id="SSF50182">
    <property type="entry name" value="Sm-like ribonucleoproteins"/>
    <property type="match status" value="1"/>
</dbReference>
<keyword evidence="8 13" id="KW-0539">Nucleus</keyword>
<evidence type="ECO:0000256" key="7">
    <source>
        <dbReference type="ARBA" id="ARBA00022975"/>
    </source>
</evidence>
<dbReference type="InterPro" id="IPR034104">
    <property type="entry name" value="Lsm1"/>
</dbReference>
<dbReference type="HAMAP" id="MF_03172">
    <property type="entry name" value="Adenylate_kinase_UMP_CMP_kin"/>
    <property type="match status" value="1"/>
</dbReference>
<dbReference type="InterPro" id="IPR010920">
    <property type="entry name" value="LSM_dom_sf"/>
</dbReference>
<dbReference type="GO" id="GO:0005524">
    <property type="term" value="F:ATP binding"/>
    <property type="evidence" value="ECO:0007669"/>
    <property type="project" value="UniProtKB-KW"/>
</dbReference>